<protein>
    <submittedName>
        <fullName evidence="7">Membrane protein</fullName>
    </submittedName>
</protein>
<evidence type="ECO:0000256" key="3">
    <source>
        <dbReference type="ARBA" id="ARBA00022692"/>
    </source>
</evidence>
<keyword evidence="3 6" id="KW-0812">Transmembrane</keyword>
<keyword evidence="5 6" id="KW-0472">Membrane</keyword>
<feature type="transmembrane region" description="Helical" evidence="6">
    <location>
        <begin position="148"/>
        <end position="167"/>
    </location>
</feature>
<evidence type="ECO:0000256" key="4">
    <source>
        <dbReference type="ARBA" id="ARBA00022989"/>
    </source>
</evidence>
<dbReference type="Pfam" id="PF09678">
    <property type="entry name" value="Caa3_CtaG"/>
    <property type="match status" value="1"/>
</dbReference>
<feature type="transmembrane region" description="Helical" evidence="6">
    <location>
        <begin position="187"/>
        <end position="206"/>
    </location>
</feature>
<evidence type="ECO:0000313" key="7">
    <source>
        <dbReference type="EMBL" id="MDQ0272406.1"/>
    </source>
</evidence>
<keyword evidence="8" id="KW-1185">Reference proteome</keyword>
<proteinExistence type="predicted"/>
<evidence type="ECO:0000256" key="1">
    <source>
        <dbReference type="ARBA" id="ARBA00004651"/>
    </source>
</evidence>
<dbReference type="InterPro" id="IPR019108">
    <property type="entry name" value="Caa3_assmbl_CtaG-rel"/>
</dbReference>
<feature type="transmembrane region" description="Helical" evidence="6">
    <location>
        <begin position="122"/>
        <end position="141"/>
    </location>
</feature>
<dbReference type="Proteomes" id="UP001238088">
    <property type="component" value="Unassembled WGS sequence"/>
</dbReference>
<feature type="transmembrane region" description="Helical" evidence="6">
    <location>
        <begin position="83"/>
        <end position="102"/>
    </location>
</feature>
<keyword evidence="4 6" id="KW-1133">Transmembrane helix</keyword>
<evidence type="ECO:0000256" key="6">
    <source>
        <dbReference type="SAM" id="Phobius"/>
    </source>
</evidence>
<dbReference type="InterPro" id="IPR014108">
    <property type="entry name" value="Caa3-assmbl_CtaG"/>
</dbReference>
<dbReference type="EMBL" id="JAUSUB010000023">
    <property type="protein sequence ID" value="MDQ0272406.1"/>
    <property type="molecule type" value="Genomic_DNA"/>
</dbReference>
<gene>
    <name evidence="7" type="ORF">J2S17_004298</name>
</gene>
<accession>A0ABU0ANV0</accession>
<dbReference type="NCBIfam" id="TIGR02737">
    <property type="entry name" value="caa3_CtaG"/>
    <property type="match status" value="1"/>
</dbReference>
<feature type="transmembrane region" description="Helical" evidence="6">
    <location>
        <begin position="257"/>
        <end position="279"/>
    </location>
</feature>
<feature type="transmembrane region" description="Helical" evidence="6">
    <location>
        <begin position="218"/>
        <end position="237"/>
    </location>
</feature>
<evidence type="ECO:0000256" key="2">
    <source>
        <dbReference type="ARBA" id="ARBA00022475"/>
    </source>
</evidence>
<dbReference type="RefSeq" id="WP_307477724.1">
    <property type="nucleotide sequence ID" value="NZ_JAUSUB010000023.1"/>
</dbReference>
<sequence length="300" mass="34201">MSLSIFGFRALWSPYFFVSLLIVLGLFFLLTVKFRHRFANSEALTVREGVFFTSAIVILYIIKGSPIDLMGHLMFYAHMIQMGILYLVIPILFIHGIPTWVWRAVINHPKVKPLFNFFTKPLIALIFFNGLFSFYHIPLIFDFIKTDMTLHSIYTVMLFIFAVFMWWPLTNKLPEHQTLSGLKKVGYIFADGILLTPACALIIFADTPMYATFSDPQAWGQALALCVPASTLASLDLSGPEMFNSMSLLHDQQLGGVIMKVIQEIVYGYVLALVFFSWFRKEEADAKALENNLMNPRPAE</sequence>
<keyword evidence="2" id="KW-1003">Cell membrane</keyword>
<comment type="subcellular location">
    <subcellularLocation>
        <location evidence="1">Cell membrane</location>
        <topology evidence="1">Multi-pass membrane protein</topology>
    </subcellularLocation>
</comment>
<name>A0ABU0ANV0_9BACI</name>
<organism evidence="7 8">
    <name type="scientific">Cytobacillus purgationiresistens</name>
    <dbReference type="NCBI Taxonomy" id="863449"/>
    <lineage>
        <taxon>Bacteria</taxon>
        <taxon>Bacillati</taxon>
        <taxon>Bacillota</taxon>
        <taxon>Bacilli</taxon>
        <taxon>Bacillales</taxon>
        <taxon>Bacillaceae</taxon>
        <taxon>Cytobacillus</taxon>
    </lineage>
</organism>
<feature type="transmembrane region" description="Helical" evidence="6">
    <location>
        <begin position="12"/>
        <end position="32"/>
    </location>
</feature>
<reference evidence="7 8" key="1">
    <citation type="submission" date="2023-07" db="EMBL/GenBank/DDBJ databases">
        <title>Genomic Encyclopedia of Type Strains, Phase IV (KMG-IV): sequencing the most valuable type-strain genomes for metagenomic binning, comparative biology and taxonomic classification.</title>
        <authorList>
            <person name="Goeker M."/>
        </authorList>
    </citation>
    <scope>NUCLEOTIDE SEQUENCE [LARGE SCALE GENOMIC DNA]</scope>
    <source>
        <strain evidence="7 8">DSM 23494</strain>
    </source>
</reference>
<evidence type="ECO:0000256" key="5">
    <source>
        <dbReference type="ARBA" id="ARBA00023136"/>
    </source>
</evidence>
<evidence type="ECO:0000313" key="8">
    <source>
        <dbReference type="Proteomes" id="UP001238088"/>
    </source>
</evidence>
<comment type="caution">
    <text evidence="7">The sequence shown here is derived from an EMBL/GenBank/DDBJ whole genome shotgun (WGS) entry which is preliminary data.</text>
</comment>